<dbReference type="OMA" id="EMAVQIC"/>
<evidence type="ECO:0000256" key="2">
    <source>
        <dbReference type="ARBA" id="ARBA00006374"/>
    </source>
</evidence>
<organism evidence="6 7">
    <name type="scientific">Ceratopteris richardii</name>
    <name type="common">Triangle waterfern</name>
    <dbReference type="NCBI Taxonomy" id="49495"/>
    <lineage>
        <taxon>Eukaryota</taxon>
        <taxon>Viridiplantae</taxon>
        <taxon>Streptophyta</taxon>
        <taxon>Embryophyta</taxon>
        <taxon>Tracheophyta</taxon>
        <taxon>Polypodiopsida</taxon>
        <taxon>Polypodiidae</taxon>
        <taxon>Polypodiales</taxon>
        <taxon>Pteridineae</taxon>
        <taxon>Pteridaceae</taxon>
        <taxon>Parkerioideae</taxon>
        <taxon>Ceratopteris</taxon>
    </lineage>
</organism>
<feature type="compositionally biased region" description="Low complexity" evidence="5">
    <location>
        <begin position="619"/>
        <end position="629"/>
    </location>
</feature>
<dbReference type="PANTHER" id="PTHR13026">
    <property type="entry name" value="NNP-1 PROTEIN NOVEL NUCLEAR PROTEIN 1 NOP52"/>
    <property type="match status" value="1"/>
</dbReference>
<evidence type="ECO:0000256" key="5">
    <source>
        <dbReference type="SAM" id="MobiDB-lite"/>
    </source>
</evidence>
<dbReference type="Proteomes" id="UP000825935">
    <property type="component" value="Chromosome 27"/>
</dbReference>
<keyword evidence="3" id="KW-0698">rRNA processing</keyword>
<comment type="similarity">
    <text evidence="2">Belongs to the RRP1 family.</text>
</comment>
<comment type="caution">
    <text evidence="6">The sequence shown here is derived from an EMBL/GenBank/DDBJ whole genome shotgun (WGS) entry which is preliminary data.</text>
</comment>
<evidence type="ECO:0000256" key="1">
    <source>
        <dbReference type="ARBA" id="ARBA00004123"/>
    </source>
</evidence>
<feature type="compositionally biased region" description="Basic and acidic residues" evidence="5">
    <location>
        <begin position="635"/>
        <end position="650"/>
    </location>
</feature>
<comment type="subcellular location">
    <subcellularLocation>
        <location evidence="1">Nucleus</location>
    </subcellularLocation>
</comment>
<dbReference type="OrthoDB" id="2019504at2759"/>
<dbReference type="EMBL" id="CM035432">
    <property type="protein sequence ID" value="KAH7295623.1"/>
    <property type="molecule type" value="Genomic_DNA"/>
</dbReference>
<feature type="region of interest" description="Disordered" evidence="5">
    <location>
        <begin position="509"/>
        <end position="529"/>
    </location>
</feature>
<dbReference type="GO" id="GO:0030688">
    <property type="term" value="C:preribosome, small subunit precursor"/>
    <property type="evidence" value="ECO:0007669"/>
    <property type="project" value="InterPro"/>
</dbReference>
<dbReference type="GO" id="GO:0006364">
    <property type="term" value="P:rRNA processing"/>
    <property type="evidence" value="ECO:0007669"/>
    <property type="project" value="UniProtKB-KW"/>
</dbReference>
<evidence type="ECO:0000313" key="7">
    <source>
        <dbReference type="Proteomes" id="UP000825935"/>
    </source>
</evidence>
<feature type="region of interest" description="Disordered" evidence="5">
    <location>
        <begin position="566"/>
        <end position="650"/>
    </location>
</feature>
<dbReference type="PANTHER" id="PTHR13026:SF0">
    <property type="entry name" value="RIBOSOMAL RNA PROCESSING 1B"/>
    <property type="match status" value="1"/>
</dbReference>
<name>A0A8T2RJB0_CERRI</name>
<feature type="compositionally biased region" description="Basic residues" evidence="5">
    <location>
        <begin position="608"/>
        <end position="618"/>
    </location>
</feature>
<dbReference type="Pfam" id="PF05997">
    <property type="entry name" value="Nop52"/>
    <property type="match status" value="1"/>
</dbReference>
<protein>
    <submittedName>
        <fullName evidence="6">Uncharacterized protein</fullName>
    </submittedName>
</protein>
<dbReference type="GO" id="GO:0005634">
    <property type="term" value="C:nucleus"/>
    <property type="evidence" value="ECO:0007669"/>
    <property type="project" value="UniProtKB-SubCell"/>
</dbReference>
<dbReference type="AlphaFoldDB" id="A0A8T2RJB0"/>
<reference evidence="6 7" key="1">
    <citation type="submission" date="2021-08" db="EMBL/GenBank/DDBJ databases">
        <title>WGS assembly of Ceratopteris richardii.</title>
        <authorList>
            <person name="Marchant D.B."/>
            <person name="Chen G."/>
            <person name="Jenkins J."/>
            <person name="Shu S."/>
            <person name="Leebens-Mack J."/>
            <person name="Grimwood J."/>
            <person name="Schmutz J."/>
            <person name="Soltis P."/>
            <person name="Soltis D."/>
            <person name="Chen Z.-H."/>
        </authorList>
    </citation>
    <scope>NUCLEOTIDE SEQUENCE [LARGE SCALE GENOMIC DNA]</scope>
    <source>
        <strain evidence="6">Whitten #5841</strain>
        <tissue evidence="6">Leaf</tissue>
    </source>
</reference>
<feature type="region of interest" description="Disordered" evidence="5">
    <location>
        <begin position="410"/>
        <end position="429"/>
    </location>
</feature>
<keyword evidence="4" id="KW-0539">Nucleus</keyword>
<keyword evidence="7" id="KW-1185">Reference proteome</keyword>
<dbReference type="InterPro" id="IPR010301">
    <property type="entry name" value="RRP1"/>
</dbReference>
<evidence type="ECO:0000256" key="4">
    <source>
        <dbReference type="ARBA" id="ARBA00023242"/>
    </source>
</evidence>
<evidence type="ECO:0000256" key="3">
    <source>
        <dbReference type="ARBA" id="ARBA00022552"/>
    </source>
</evidence>
<gene>
    <name evidence="6" type="ORF">KP509_27G057800</name>
</gene>
<accession>A0A8T2RJB0</accession>
<proteinExistence type="inferred from homology"/>
<sequence length="650" mass="71971">MHQMAESGMHDGKQETDMHDVNRDEEFQNQGDTNLHNSLASPDRGKREKAMSLLCLWLMSQEEIKEEELAKIWKGLFYCLWHAEEEVTQVDLADRMASLLGKLNIVVSQIFFSVFLKTLRNEWGDTDNYTEGRFQLVLKKFIFHMFGALKKSEWDIEIVREFMNALTERALLLQDGIHGDNINVYVVTVFLHELRQYLPVPSDAFEVLLEPFWRVFAKGCNERIAEAIGKSIFLVLFEHANRLLNSDHGVQDGNEDWACFGSSALNLSFLIWTKSSALLASMPESRSSQLKMIEEKFARLEKVLAQSRISCSSTDEKSLDIAKSGIEGANDNAISAVDMKEVTVSPGQHPVTQTFGRRGKRNQKLAFNSQSVDNVCMQDGIASSGTSGEDIPMQLQIKQQFEVDGDASLDPRQHKLMSSNSEHDHDSGDVINDCDSSLKEDIDKDGSTMLIGNGDGITMEDPVISNLAKRFESIADQSPSCAVDISTDPLIPFAPSPVNTGMRKRKSLMSSPLNTCNSESPSSAKENSVVSEDAFQGVDIGSVDDVSAKKAKKVHFSLQHNIVWQPSTPLPPHDVRVPPAATPRGSALKKGVLPGPIIELGDVESVSPRRKRKKKASSKRSPAAQSKSPKGAKQSGKENKAAKEGRLSPR</sequence>
<evidence type="ECO:0000313" key="6">
    <source>
        <dbReference type="EMBL" id="KAH7295623.1"/>
    </source>
</evidence>